<keyword evidence="10" id="KW-1185">Reference proteome</keyword>
<comment type="catalytic activity">
    <reaction evidence="1">
        <text>ATP + protein L-histidine = ADP + protein N-phospho-L-histidine.</text>
        <dbReference type="EC" id="2.7.13.3"/>
    </reaction>
</comment>
<proteinExistence type="predicted"/>
<dbReference type="InterPro" id="IPR013656">
    <property type="entry name" value="PAS_4"/>
</dbReference>
<dbReference type="Gene3D" id="3.40.50.2300">
    <property type="match status" value="1"/>
</dbReference>
<evidence type="ECO:0000256" key="4">
    <source>
        <dbReference type="PROSITE-ProRule" id="PRU00169"/>
    </source>
</evidence>
<dbReference type="SUPFAM" id="SSF55785">
    <property type="entry name" value="PYP-like sensor domain (PAS domain)"/>
    <property type="match status" value="3"/>
</dbReference>
<feature type="domain" description="Histidine kinase" evidence="6">
    <location>
        <begin position="421"/>
        <end position="645"/>
    </location>
</feature>
<dbReference type="CDD" id="cd00130">
    <property type="entry name" value="PAS"/>
    <property type="match status" value="2"/>
</dbReference>
<dbReference type="Proteomes" id="UP001524547">
    <property type="component" value="Unassembled WGS sequence"/>
</dbReference>
<dbReference type="SMART" id="SM00388">
    <property type="entry name" value="HisKA"/>
    <property type="match status" value="1"/>
</dbReference>
<dbReference type="InterPro" id="IPR005467">
    <property type="entry name" value="His_kinase_dom"/>
</dbReference>
<dbReference type="Pfam" id="PF02518">
    <property type="entry name" value="HATPase_c"/>
    <property type="match status" value="1"/>
</dbReference>
<dbReference type="InterPro" id="IPR036890">
    <property type="entry name" value="HATPase_C_sf"/>
</dbReference>
<evidence type="ECO:0000256" key="3">
    <source>
        <dbReference type="ARBA" id="ARBA00022553"/>
    </source>
</evidence>
<dbReference type="Gene3D" id="2.10.70.100">
    <property type="match status" value="1"/>
</dbReference>
<dbReference type="Pfam" id="PF00072">
    <property type="entry name" value="Response_reg"/>
    <property type="match status" value="1"/>
</dbReference>
<evidence type="ECO:0000256" key="1">
    <source>
        <dbReference type="ARBA" id="ARBA00000085"/>
    </source>
</evidence>
<protein>
    <recommendedName>
        <fullName evidence="2">histidine kinase</fullName>
        <ecNumber evidence="2">2.7.13.3</ecNumber>
    </recommendedName>
</protein>
<dbReference type="InterPro" id="IPR035965">
    <property type="entry name" value="PAS-like_dom_sf"/>
</dbReference>
<keyword evidence="5" id="KW-0175">Coiled coil</keyword>
<gene>
    <name evidence="9" type="ORF">NFI88_15155</name>
</gene>
<dbReference type="PANTHER" id="PTHR43065:SF42">
    <property type="entry name" value="TWO-COMPONENT SENSOR PPRA"/>
    <property type="match status" value="1"/>
</dbReference>
<keyword evidence="3 4" id="KW-0597">Phosphoprotein</keyword>
<dbReference type="Gene3D" id="1.10.287.130">
    <property type="match status" value="1"/>
</dbReference>
<dbReference type="SUPFAM" id="SSF47384">
    <property type="entry name" value="Homodimeric domain of signal transducing histidine kinase"/>
    <property type="match status" value="1"/>
</dbReference>
<dbReference type="Pfam" id="PF08448">
    <property type="entry name" value="PAS_4"/>
    <property type="match status" value="1"/>
</dbReference>
<dbReference type="NCBIfam" id="TIGR00229">
    <property type="entry name" value="sensory_box"/>
    <property type="match status" value="1"/>
</dbReference>
<dbReference type="SMART" id="SM00086">
    <property type="entry name" value="PAC"/>
    <property type="match status" value="2"/>
</dbReference>
<dbReference type="SUPFAM" id="SSF52172">
    <property type="entry name" value="CheY-like"/>
    <property type="match status" value="1"/>
</dbReference>
<dbReference type="InterPro" id="IPR003661">
    <property type="entry name" value="HisK_dim/P_dom"/>
</dbReference>
<dbReference type="CDD" id="cd00082">
    <property type="entry name" value="HisKA"/>
    <property type="match status" value="1"/>
</dbReference>
<dbReference type="PROSITE" id="PS50109">
    <property type="entry name" value="HIS_KIN"/>
    <property type="match status" value="1"/>
</dbReference>
<feature type="domain" description="Response regulatory" evidence="7">
    <location>
        <begin position="668"/>
        <end position="784"/>
    </location>
</feature>
<dbReference type="InterPro" id="IPR001610">
    <property type="entry name" value="PAC"/>
</dbReference>
<evidence type="ECO:0000256" key="2">
    <source>
        <dbReference type="ARBA" id="ARBA00012438"/>
    </source>
</evidence>
<dbReference type="InterPro" id="IPR013655">
    <property type="entry name" value="PAS_fold_3"/>
</dbReference>
<evidence type="ECO:0000259" key="7">
    <source>
        <dbReference type="PROSITE" id="PS50110"/>
    </source>
</evidence>
<evidence type="ECO:0000256" key="5">
    <source>
        <dbReference type="SAM" id="Coils"/>
    </source>
</evidence>
<comment type="caution">
    <text evidence="9">The sequence shown here is derived from an EMBL/GenBank/DDBJ whole genome shotgun (WGS) entry which is preliminary data.</text>
</comment>
<dbReference type="PROSITE" id="PS50113">
    <property type="entry name" value="PAC"/>
    <property type="match status" value="2"/>
</dbReference>
<dbReference type="Gene3D" id="3.30.450.20">
    <property type="entry name" value="PAS domain"/>
    <property type="match status" value="3"/>
</dbReference>
<dbReference type="EMBL" id="JAMZEJ010000009">
    <property type="protein sequence ID" value="MCQ8242173.1"/>
    <property type="molecule type" value="Genomic_DNA"/>
</dbReference>
<dbReference type="PRINTS" id="PR00344">
    <property type="entry name" value="BCTRLSENSOR"/>
</dbReference>
<dbReference type="Pfam" id="PF00512">
    <property type="entry name" value="HisKA"/>
    <property type="match status" value="1"/>
</dbReference>
<dbReference type="InterPro" id="IPR001789">
    <property type="entry name" value="Sig_transdc_resp-reg_receiver"/>
</dbReference>
<dbReference type="InterPro" id="IPR036097">
    <property type="entry name" value="HisK_dim/P_sf"/>
</dbReference>
<dbReference type="PANTHER" id="PTHR43065">
    <property type="entry name" value="SENSOR HISTIDINE KINASE"/>
    <property type="match status" value="1"/>
</dbReference>
<reference evidence="9 10" key="1">
    <citation type="submission" date="2022-06" db="EMBL/GenBank/DDBJ databases">
        <title>Rhizosaccharibacter gen. nov. sp. nov. KSS12, endophytic bacteria isolated from sugarcane.</title>
        <authorList>
            <person name="Pitiwittayakul N."/>
        </authorList>
    </citation>
    <scope>NUCLEOTIDE SEQUENCE [LARGE SCALE GENOMIC DNA]</scope>
    <source>
        <strain evidence="9 10">KSS12</strain>
    </source>
</reference>
<organism evidence="9 10">
    <name type="scientific">Rhizosaccharibacter radicis</name>
    <dbReference type="NCBI Taxonomy" id="2782605"/>
    <lineage>
        <taxon>Bacteria</taxon>
        <taxon>Pseudomonadati</taxon>
        <taxon>Pseudomonadota</taxon>
        <taxon>Alphaproteobacteria</taxon>
        <taxon>Acetobacterales</taxon>
        <taxon>Acetobacteraceae</taxon>
        <taxon>Rhizosaccharibacter</taxon>
    </lineage>
</organism>
<accession>A0ABT1W2P7</accession>
<dbReference type="SMART" id="SM00387">
    <property type="entry name" value="HATPase_c"/>
    <property type="match status" value="1"/>
</dbReference>
<dbReference type="PROSITE" id="PS50110">
    <property type="entry name" value="RESPONSE_REGULATORY"/>
    <property type="match status" value="1"/>
</dbReference>
<dbReference type="InterPro" id="IPR003594">
    <property type="entry name" value="HATPase_dom"/>
</dbReference>
<name>A0ABT1W2P7_9PROT</name>
<dbReference type="RefSeq" id="WP_422920927.1">
    <property type="nucleotide sequence ID" value="NZ_JAMZEJ010000009.1"/>
</dbReference>
<dbReference type="Gene3D" id="3.30.565.10">
    <property type="entry name" value="Histidine kinase-like ATPase, C-terminal domain"/>
    <property type="match status" value="1"/>
</dbReference>
<feature type="modified residue" description="4-aspartylphosphate" evidence="4">
    <location>
        <position position="718"/>
    </location>
</feature>
<dbReference type="InterPro" id="IPR011006">
    <property type="entry name" value="CheY-like_superfamily"/>
</dbReference>
<evidence type="ECO:0000313" key="9">
    <source>
        <dbReference type="EMBL" id="MCQ8242173.1"/>
    </source>
</evidence>
<dbReference type="SMART" id="SM00448">
    <property type="entry name" value="REC"/>
    <property type="match status" value="1"/>
</dbReference>
<feature type="coiled-coil region" evidence="5">
    <location>
        <begin position="362"/>
        <end position="405"/>
    </location>
</feature>
<evidence type="ECO:0000259" key="6">
    <source>
        <dbReference type="PROSITE" id="PS50109"/>
    </source>
</evidence>
<dbReference type="Pfam" id="PF08447">
    <property type="entry name" value="PAS_3"/>
    <property type="match status" value="1"/>
</dbReference>
<evidence type="ECO:0000259" key="8">
    <source>
        <dbReference type="PROSITE" id="PS50113"/>
    </source>
</evidence>
<feature type="domain" description="PAC" evidence="8">
    <location>
        <begin position="58"/>
        <end position="111"/>
    </location>
</feature>
<dbReference type="CDD" id="cd18161">
    <property type="entry name" value="REC_hyHK_blue-like"/>
    <property type="match status" value="1"/>
</dbReference>
<evidence type="ECO:0000313" key="10">
    <source>
        <dbReference type="Proteomes" id="UP001524547"/>
    </source>
</evidence>
<feature type="domain" description="PAC" evidence="8">
    <location>
        <begin position="324"/>
        <end position="376"/>
    </location>
</feature>
<dbReference type="InterPro" id="IPR000700">
    <property type="entry name" value="PAS-assoc_C"/>
</dbReference>
<dbReference type="SUPFAM" id="SSF55874">
    <property type="entry name" value="ATPase domain of HSP90 chaperone/DNA topoisomerase II/histidine kinase"/>
    <property type="match status" value="1"/>
</dbReference>
<dbReference type="InterPro" id="IPR004358">
    <property type="entry name" value="Sig_transdc_His_kin-like_C"/>
</dbReference>
<dbReference type="InterPro" id="IPR000014">
    <property type="entry name" value="PAS"/>
</dbReference>
<dbReference type="EC" id="2.7.13.3" evidence="2"/>
<sequence length="787" mass="86270">MFSSDGPGEILRVTPEFCRLHGLPVRDLLPLAELADLFVGGDPPFLPETPARAAETAPEQEYCIRRADTGELRWIARQGRLRRDAQGHPRQLFGVVRDVTDQKRAANALTLSEERYRALFDAIDDGFCIIEFFDGPHGPASDYVHVEANAGYERHTGIRNIVGQTLRELVPDEADGWIELYGGVLRTGSPIRFEREFLKVGRRIEVSAARLEPASRRQVSVLFRDVTARHRAETALRASGALVRENAERVQLALEAGAIIGTWFWDLPTDRFTVDEAFARTFGLDPSLGRVGLSLEQVIATVHPDDVEGLRAAIADGIGRGGAYAHQYRVRRLDGRYYWIEANGRVEHAPDGTPTSFPGVLLDVEERRAMEAERDRAAAALRALNETLEQRILERTADLMRAEEQLRQSQKMEAVGQLTGGLAHDFNNLLTGIVGSLELLGMRVAQGRLRDLDRYVGAAQTAARRAAALTHRLLAFSRRQTLDPRPTDIDRLVRGMEDLIRRTVGPAADIHVAATSGLWAVLVDPNQLENALLNLCINARDAMPEGGRLSIETRNCFLDEADAREHDLPPGEYVALQVADTGTGMSPDVLAKAFDPFFTTKPLGEGTGLGLSMIYGFVRQSGGQARIHSVPGAGTTVCLYLPRHPGEAEAAEIVPAIVEGPRTRYGERVLVVDDEPTIRMLVCEVLNDLGYAATEAADGASGLRILQAAGRIDLLVTDVGLPGGMNGRQMVDAARIVRPDLKVLFITGYAETMVIGDRQLEPGMHVMTKPFAMDALAGRIRDIIAGR</sequence>